<gene>
    <name evidence="1" type="ORF">MRB53_021825</name>
</gene>
<dbReference type="Proteomes" id="UP001234297">
    <property type="component" value="Chromosome 6"/>
</dbReference>
<keyword evidence="2" id="KW-1185">Reference proteome</keyword>
<sequence length="201" mass="22601">MGVTPMPQLVDKVIVNPITATKLQQVQEPSTSLVLFTIASLQQYTNSFAREHLIREETLGNVYHAVLPDGQQLAVKTLNKAIHILLRDENFLNLVLRISELRRDNVIGLVGYCMEHGQRILVYHYCSSQTLEDVLHCDEFNKRLSWNDHIQIALGGAIALQKRASLLGFLAIMGLKLLGQPSETWYKIGACFSVLKFLACL</sequence>
<proteinExistence type="predicted"/>
<reference evidence="1 2" key="1">
    <citation type="journal article" date="2022" name="Hortic Res">
        <title>A haplotype resolved chromosomal level avocado genome allows analysis of novel avocado genes.</title>
        <authorList>
            <person name="Nath O."/>
            <person name="Fletcher S.J."/>
            <person name="Hayward A."/>
            <person name="Shaw L.M."/>
            <person name="Masouleh A.K."/>
            <person name="Furtado A."/>
            <person name="Henry R.J."/>
            <person name="Mitter N."/>
        </authorList>
    </citation>
    <scope>NUCLEOTIDE SEQUENCE [LARGE SCALE GENOMIC DNA]</scope>
    <source>
        <strain evidence="2">cv. Hass</strain>
    </source>
</reference>
<organism evidence="1 2">
    <name type="scientific">Persea americana</name>
    <name type="common">Avocado</name>
    <dbReference type="NCBI Taxonomy" id="3435"/>
    <lineage>
        <taxon>Eukaryota</taxon>
        <taxon>Viridiplantae</taxon>
        <taxon>Streptophyta</taxon>
        <taxon>Embryophyta</taxon>
        <taxon>Tracheophyta</taxon>
        <taxon>Spermatophyta</taxon>
        <taxon>Magnoliopsida</taxon>
        <taxon>Magnoliidae</taxon>
        <taxon>Laurales</taxon>
        <taxon>Lauraceae</taxon>
        <taxon>Persea</taxon>
    </lineage>
</organism>
<accession>A0ACC2L565</accession>
<dbReference type="EMBL" id="CM056814">
    <property type="protein sequence ID" value="KAJ8628518.1"/>
    <property type="molecule type" value="Genomic_DNA"/>
</dbReference>
<evidence type="ECO:0000313" key="2">
    <source>
        <dbReference type="Proteomes" id="UP001234297"/>
    </source>
</evidence>
<comment type="caution">
    <text evidence="1">The sequence shown here is derived from an EMBL/GenBank/DDBJ whole genome shotgun (WGS) entry which is preliminary data.</text>
</comment>
<evidence type="ECO:0000313" key="1">
    <source>
        <dbReference type="EMBL" id="KAJ8628518.1"/>
    </source>
</evidence>
<name>A0ACC2L565_PERAE</name>
<protein>
    <submittedName>
        <fullName evidence="1">Uncharacterized protein</fullName>
    </submittedName>
</protein>